<reference evidence="1" key="1">
    <citation type="submission" date="2021-06" db="EMBL/GenBank/DDBJ databases">
        <authorList>
            <person name="Kallberg Y."/>
            <person name="Tangrot J."/>
            <person name="Rosling A."/>
        </authorList>
    </citation>
    <scope>NUCLEOTIDE SEQUENCE</scope>
    <source>
        <strain evidence="1">MA461A</strain>
    </source>
</reference>
<organism evidence="1 2">
    <name type="scientific">Racocetra persica</name>
    <dbReference type="NCBI Taxonomy" id="160502"/>
    <lineage>
        <taxon>Eukaryota</taxon>
        <taxon>Fungi</taxon>
        <taxon>Fungi incertae sedis</taxon>
        <taxon>Mucoromycota</taxon>
        <taxon>Glomeromycotina</taxon>
        <taxon>Glomeromycetes</taxon>
        <taxon>Diversisporales</taxon>
        <taxon>Gigasporaceae</taxon>
        <taxon>Racocetra</taxon>
    </lineage>
</organism>
<sequence>IQDDDMMFVDDVFDYPLAYSFSFFKQSEKKIVEIWELYDEFQDKDLGAQPLVGLSIVFLSKPMKELLIPTTILQTNDLIYLFSATGKISSKIHLSPAAKKSMQKKKAYAEIIRIARKAINIAIEKDNSYILNQKTNISKEYSESNIIFKDLSIKVSNPIKKTKRGCLLKIACYQLSLES</sequence>
<gene>
    <name evidence="1" type="ORF">RPERSI_LOCUS14325</name>
</gene>
<evidence type="ECO:0000313" key="2">
    <source>
        <dbReference type="Proteomes" id="UP000789920"/>
    </source>
</evidence>
<dbReference type="Proteomes" id="UP000789920">
    <property type="component" value="Unassembled WGS sequence"/>
</dbReference>
<protein>
    <submittedName>
        <fullName evidence="1">34402_t:CDS:1</fullName>
    </submittedName>
</protein>
<proteinExistence type="predicted"/>
<keyword evidence="2" id="KW-1185">Reference proteome</keyword>
<evidence type="ECO:0000313" key="1">
    <source>
        <dbReference type="EMBL" id="CAG8752343.1"/>
    </source>
</evidence>
<dbReference type="EMBL" id="CAJVQC010032887">
    <property type="protein sequence ID" value="CAG8752343.1"/>
    <property type="molecule type" value="Genomic_DNA"/>
</dbReference>
<comment type="caution">
    <text evidence="1">The sequence shown here is derived from an EMBL/GenBank/DDBJ whole genome shotgun (WGS) entry which is preliminary data.</text>
</comment>
<name>A0ACA9QIC5_9GLOM</name>
<accession>A0ACA9QIC5</accession>
<feature type="non-terminal residue" evidence="1">
    <location>
        <position position="1"/>
    </location>
</feature>